<organism evidence="3 4">
    <name type="scientific">Folsomia candida</name>
    <name type="common">Springtail</name>
    <dbReference type="NCBI Taxonomy" id="158441"/>
    <lineage>
        <taxon>Eukaryota</taxon>
        <taxon>Metazoa</taxon>
        <taxon>Ecdysozoa</taxon>
        <taxon>Arthropoda</taxon>
        <taxon>Hexapoda</taxon>
        <taxon>Collembola</taxon>
        <taxon>Entomobryomorpha</taxon>
        <taxon>Isotomoidea</taxon>
        <taxon>Isotomidae</taxon>
        <taxon>Proisotominae</taxon>
        <taxon>Folsomia</taxon>
    </lineage>
</organism>
<dbReference type="Proteomes" id="UP000198287">
    <property type="component" value="Unassembled WGS sequence"/>
</dbReference>
<evidence type="ECO:0000259" key="2">
    <source>
        <dbReference type="PROSITE" id="PS00028"/>
    </source>
</evidence>
<dbReference type="OrthoDB" id="8298895at2759"/>
<feature type="compositionally biased region" description="Acidic residues" evidence="1">
    <location>
        <begin position="92"/>
        <end position="104"/>
    </location>
</feature>
<feature type="compositionally biased region" description="Acidic residues" evidence="1">
    <location>
        <begin position="35"/>
        <end position="45"/>
    </location>
</feature>
<feature type="region of interest" description="Disordered" evidence="1">
    <location>
        <begin position="411"/>
        <end position="436"/>
    </location>
</feature>
<feature type="compositionally biased region" description="Low complexity" evidence="1">
    <location>
        <begin position="411"/>
        <end position="421"/>
    </location>
</feature>
<accession>A0A226EVY7</accession>
<feature type="domain" description="C2H2-type" evidence="2">
    <location>
        <begin position="173"/>
        <end position="194"/>
    </location>
</feature>
<keyword evidence="4" id="KW-1185">Reference proteome</keyword>
<reference evidence="3 4" key="1">
    <citation type="submission" date="2015-12" db="EMBL/GenBank/DDBJ databases">
        <title>The genome of Folsomia candida.</title>
        <authorList>
            <person name="Faddeeva A."/>
            <person name="Derks M.F."/>
            <person name="Anvar Y."/>
            <person name="Smit S."/>
            <person name="Van Straalen N."/>
            <person name="Roelofs D."/>
        </authorList>
    </citation>
    <scope>NUCLEOTIDE SEQUENCE [LARGE SCALE GENOMIC DNA]</scope>
    <source>
        <strain evidence="3 4">VU population</strain>
        <tissue evidence="3">Whole body</tissue>
    </source>
</reference>
<feature type="compositionally biased region" description="Low complexity" evidence="1">
    <location>
        <begin position="46"/>
        <end position="60"/>
    </location>
</feature>
<dbReference type="AlphaFoldDB" id="A0A226EVY7"/>
<feature type="compositionally biased region" description="Polar residues" evidence="1">
    <location>
        <begin position="373"/>
        <end position="385"/>
    </location>
</feature>
<dbReference type="PROSITE" id="PS00028">
    <property type="entry name" value="ZINC_FINGER_C2H2_1"/>
    <property type="match status" value="2"/>
</dbReference>
<gene>
    <name evidence="3" type="ORF">Fcan01_04057</name>
</gene>
<feature type="region of interest" description="Disordered" evidence="1">
    <location>
        <begin position="30"/>
        <end position="106"/>
    </location>
</feature>
<comment type="caution">
    <text evidence="3">The sequence shown here is derived from an EMBL/GenBank/DDBJ whole genome shotgun (WGS) entry which is preliminary data.</text>
</comment>
<protein>
    <recommendedName>
        <fullName evidence="2">C2H2-type domain-containing protein</fullName>
    </recommendedName>
</protein>
<feature type="compositionally biased region" description="Low complexity" evidence="1">
    <location>
        <begin position="69"/>
        <end position="78"/>
    </location>
</feature>
<evidence type="ECO:0000256" key="1">
    <source>
        <dbReference type="SAM" id="MobiDB-lite"/>
    </source>
</evidence>
<feature type="domain" description="C2H2-type" evidence="2">
    <location>
        <begin position="484"/>
        <end position="505"/>
    </location>
</feature>
<name>A0A226EVY7_FOLCA</name>
<dbReference type="SMART" id="SM00355">
    <property type="entry name" value="ZnF_C2H2"/>
    <property type="match status" value="4"/>
</dbReference>
<evidence type="ECO:0000313" key="4">
    <source>
        <dbReference type="Proteomes" id="UP000198287"/>
    </source>
</evidence>
<feature type="region of interest" description="Disordered" evidence="1">
    <location>
        <begin position="366"/>
        <end position="396"/>
    </location>
</feature>
<sequence>METDTNTHLDEELEEDKLWEDFLQTFQRQELTLYSDDEGDEEFECEYSSSSGSESSANSSDGDEGESGDTGSDSYGSECSDDLPGTFPYMDSDSDDDSDPDDQDTIAYSSWVNGLNGFAPEVQVITLDDDSEDDIAGEMRCLRCPDGPASVYKDKNLFLLHRERHKGKNHFVCPTCLKPFIQISYCFAHEIRLHNLELNSLQNPVLFEANRYRAMKLEWELEQEKIAQAEGGNLKSPTSKCKVEKAPATFEDDADFFTQIDSPDDGTASPPPPKITKDTDIIKTPYCTNFTGLVLYPEEGEYETDDDDPKFYPDHAVPSTALYPYRGVEPLSIYDCYEIHLRFGRKKRTAASTIARCAMARRFWKPPKFNRPPGSTNGHSNSTAITAGGRAPRKRGRGSLIHLNSEASSSITGTSSTVINGSRKRKQRSPIENGIDKVKKRPPIAKKTMQETRRKKKPLVVSKKLAPVDVKGRTFVAGIIARTCLICGFLWTSEAELKAHRDELHPKKTVLELMTLTKNPTKYDYKEKSDPVLDESNATKKRCRLQNEAKQIKSIPIPLPSPKEDFLSNLGLITKEQRVYLESLPKPIRGKLCYVTMIDLPEDIISELMCDGKVYTCPKSNCDFYAKTRNIVKLHVRSKHRAWALRNNVEL</sequence>
<proteinExistence type="predicted"/>
<evidence type="ECO:0000313" key="3">
    <source>
        <dbReference type="EMBL" id="OXA61011.1"/>
    </source>
</evidence>
<dbReference type="InterPro" id="IPR013087">
    <property type="entry name" value="Znf_C2H2_type"/>
</dbReference>
<dbReference type="EMBL" id="LNIX01000002">
    <property type="protein sequence ID" value="OXA61011.1"/>
    <property type="molecule type" value="Genomic_DNA"/>
</dbReference>